<gene>
    <name evidence="4" type="ORF">DFW101_1457</name>
</gene>
<dbReference type="Pfam" id="PF13432">
    <property type="entry name" value="TPR_16"/>
    <property type="match status" value="2"/>
</dbReference>
<feature type="compositionally biased region" description="Pro residues" evidence="2">
    <location>
        <begin position="194"/>
        <end position="214"/>
    </location>
</feature>
<dbReference type="SUPFAM" id="SSF48452">
    <property type="entry name" value="TPR-like"/>
    <property type="match status" value="1"/>
</dbReference>
<evidence type="ECO:0000313" key="5">
    <source>
        <dbReference type="Proteomes" id="UP000004662"/>
    </source>
</evidence>
<accession>G7Q8X9</accession>
<keyword evidence="5" id="KW-1185">Reference proteome</keyword>
<feature type="region of interest" description="Disordered" evidence="2">
    <location>
        <begin position="191"/>
        <end position="295"/>
    </location>
</feature>
<evidence type="ECO:0000256" key="1">
    <source>
        <dbReference type="PROSITE-ProRule" id="PRU00339"/>
    </source>
</evidence>
<dbReference type="SMART" id="SM00028">
    <property type="entry name" value="TPR"/>
    <property type="match status" value="3"/>
</dbReference>
<organism evidence="4 5">
    <name type="scientific">Solidesulfovibrio carbinoliphilus subsp. oakridgensis</name>
    <dbReference type="NCBI Taxonomy" id="694327"/>
    <lineage>
        <taxon>Bacteria</taxon>
        <taxon>Pseudomonadati</taxon>
        <taxon>Thermodesulfobacteriota</taxon>
        <taxon>Desulfovibrionia</taxon>
        <taxon>Desulfovibrionales</taxon>
        <taxon>Desulfovibrionaceae</taxon>
        <taxon>Solidesulfovibrio</taxon>
    </lineage>
</organism>
<dbReference type="Proteomes" id="UP000004662">
    <property type="component" value="Chromosome"/>
</dbReference>
<feature type="signal peptide" evidence="3">
    <location>
        <begin position="1"/>
        <end position="19"/>
    </location>
</feature>
<dbReference type="AlphaFoldDB" id="G7Q8X9"/>
<keyword evidence="3" id="KW-0732">Signal</keyword>
<dbReference type="Gene3D" id="1.25.40.10">
    <property type="entry name" value="Tetratricopeptide repeat domain"/>
    <property type="match status" value="1"/>
</dbReference>
<protein>
    <submittedName>
        <fullName evidence="4">Tetratricopeptide TPR_1 repeat-containing protein</fullName>
    </submittedName>
</protein>
<dbReference type="EMBL" id="CM001368">
    <property type="protein sequence ID" value="EHJ47465.1"/>
    <property type="molecule type" value="Genomic_DNA"/>
</dbReference>
<feature type="compositionally biased region" description="Pro residues" evidence="2">
    <location>
        <begin position="265"/>
        <end position="275"/>
    </location>
</feature>
<dbReference type="InterPro" id="IPR011990">
    <property type="entry name" value="TPR-like_helical_dom_sf"/>
</dbReference>
<feature type="chain" id="PRO_5003503271" evidence="3">
    <location>
        <begin position="20"/>
        <end position="295"/>
    </location>
</feature>
<evidence type="ECO:0000256" key="2">
    <source>
        <dbReference type="SAM" id="MobiDB-lite"/>
    </source>
</evidence>
<feature type="compositionally biased region" description="Low complexity" evidence="2">
    <location>
        <begin position="226"/>
        <end position="264"/>
    </location>
</feature>
<dbReference type="PROSITE" id="PS51257">
    <property type="entry name" value="PROKAR_LIPOPROTEIN"/>
    <property type="match status" value="1"/>
</dbReference>
<feature type="repeat" description="TPR" evidence="1">
    <location>
        <begin position="140"/>
        <end position="173"/>
    </location>
</feature>
<dbReference type="HOGENOM" id="CLU_1080637_0_0_7"/>
<proteinExistence type="predicted"/>
<dbReference type="RefSeq" id="WP_009180864.1">
    <property type="nucleotide sequence ID" value="NZ_CM001368.1"/>
</dbReference>
<feature type="compositionally biased region" description="Low complexity" evidence="2">
    <location>
        <begin position="276"/>
        <end position="295"/>
    </location>
</feature>
<reference evidence="5" key="1">
    <citation type="journal article" date="2015" name="Genome Announc.">
        <title>High-Quality Draft Genome Sequence of Desulfovibrio carbinoliphilus FW-101-2B, an Organic Acid-Oxidizing Sulfate-Reducing Bacterium Isolated from Uranium(VI)-Contaminated Groundwater.</title>
        <authorList>
            <person name="Ramsay B.D."/>
            <person name="Hwang C."/>
            <person name="Woo H.L."/>
            <person name="Carroll S.L."/>
            <person name="Lucas S."/>
            <person name="Han J."/>
            <person name="Lapidus A.L."/>
            <person name="Cheng J.F."/>
            <person name="Goodwin L.A."/>
            <person name="Pitluck S."/>
            <person name="Peters L."/>
            <person name="Chertkov O."/>
            <person name="Held B."/>
            <person name="Detter J.C."/>
            <person name="Han C.S."/>
            <person name="Tapia R."/>
            <person name="Land M.L."/>
            <person name="Hauser L.J."/>
            <person name="Kyrpides N.C."/>
            <person name="Ivanova N.N."/>
            <person name="Mikhailova N."/>
            <person name="Pagani I."/>
            <person name="Woyke T."/>
            <person name="Arkin A.P."/>
            <person name="Dehal P."/>
            <person name="Chivian D."/>
            <person name="Criddle C.S."/>
            <person name="Wu W."/>
            <person name="Chakraborty R."/>
            <person name="Hazen T.C."/>
            <person name="Fields M.W."/>
        </authorList>
    </citation>
    <scope>NUCLEOTIDE SEQUENCE [LARGE SCALE GENOMIC DNA]</scope>
    <source>
        <strain evidence="5">FW-101-2B</strain>
    </source>
</reference>
<dbReference type="OrthoDB" id="5456313at2"/>
<evidence type="ECO:0000256" key="3">
    <source>
        <dbReference type="SAM" id="SignalP"/>
    </source>
</evidence>
<dbReference type="InterPro" id="IPR019734">
    <property type="entry name" value="TPR_rpt"/>
</dbReference>
<dbReference type="STRING" id="694327.DFW101_1457"/>
<dbReference type="eggNOG" id="COG0457">
    <property type="taxonomic scope" value="Bacteria"/>
</dbReference>
<keyword evidence="1" id="KW-0802">TPR repeat</keyword>
<name>G7Q8X9_9BACT</name>
<evidence type="ECO:0000313" key="4">
    <source>
        <dbReference type="EMBL" id="EHJ47465.1"/>
    </source>
</evidence>
<sequence>MSRFSPVLPAFLALGVALAGCQKQPPSPAAVAPVPPSAAERLEAGKQAVAGGDCGRAQSDLAEAVRLAPQSAEAHLYLGLCAARAQEPERAEREFGLAAAADARDPRPLEALGIFRYGRGDREGARRALSEAVDRGSKSAQVFYYRGNLAMFARDCREALADYRRAMALSPSFGPAAAEYKAARLACARAETPAPAPAPKPPAPKPAVPKPAPKPADGSAPAGHETPPGTTGPAAPAAPGGTAPAPASKPGSKPASTPDAKPSPVAKPAPAPASEPAPEARAEPAATAAPTPGQP</sequence>
<dbReference type="PROSITE" id="PS50005">
    <property type="entry name" value="TPR"/>
    <property type="match status" value="1"/>
</dbReference>